<protein>
    <recommendedName>
        <fullName evidence="2">Thymidylate synthase/dCMP hydroxymethylase domain-containing protein</fullName>
    </recommendedName>
</protein>
<dbReference type="SUPFAM" id="SSF55831">
    <property type="entry name" value="Thymidylate synthase/dCMP hydroxymethylase"/>
    <property type="match status" value="1"/>
</dbReference>
<organism evidence="3 4">
    <name type="scientific">Notoacmeibacter marinus</name>
    <dbReference type="NCBI Taxonomy" id="1876515"/>
    <lineage>
        <taxon>Bacteria</taxon>
        <taxon>Pseudomonadati</taxon>
        <taxon>Pseudomonadota</taxon>
        <taxon>Alphaproteobacteria</taxon>
        <taxon>Hyphomicrobiales</taxon>
        <taxon>Notoacmeibacteraceae</taxon>
        <taxon>Notoacmeibacter</taxon>
    </lineage>
</organism>
<accession>A0A231V1A6</accession>
<evidence type="ECO:0000256" key="1">
    <source>
        <dbReference type="ARBA" id="ARBA00022679"/>
    </source>
</evidence>
<evidence type="ECO:0000313" key="3">
    <source>
        <dbReference type="EMBL" id="OXT01973.1"/>
    </source>
</evidence>
<name>A0A231V1A6_9HYPH</name>
<keyword evidence="4" id="KW-1185">Reference proteome</keyword>
<feature type="domain" description="Thymidylate synthase/dCMP hydroxymethylase" evidence="2">
    <location>
        <begin position="60"/>
        <end position="220"/>
    </location>
</feature>
<gene>
    <name evidence="3" type="ORF">B7H23_03280</name>
</gene>
<reference evidence="4" key="1">
    <citation type="journal article" date="2017" name="Int. J. Syst. Evol. Microbiol.">
        <title>Notoacmeibacter marinus gen. nov., sp. nov., isolated from the gut of a limpet and proposal of Notoacmeibacteraceae fam. nov. in the order Rhizobiales of the class Alphaproteobacteria.</title>
        <authorList>
            <person name="Huang Z."/>
            <person name="Guo F."/>
            <person name="Lai Q."/>
        </authorList>
    </citation>
    <scope>NUCLEOTIDE SEQUENCE [LARGE SCALE GENOMIC DNA]</scope>
    <source>
        <strain evidence="4">XMTR2A4</strain>
    </source>
</reference>
<sequence>MPSYRNISLALVGSARDLLRDGADVVVRQRATKELVARNTRIERPLERYLSVPIRNNDVVAQFAESIWVLAGRDDIAWLTRYLPRAPQFSDDGAVWRGAYGPRLRNWQGVDQIDAVRRLLLADRSSRQAVMSIFDPARDYGPSKDIPCNNWISWIIREDRLHMSAALRSNDVWWGFSGVNAFEWSMLHEMLAFWVGAEVGQADYHAMSFHLYSDHYARAERAAAGFHGLSPYDFGVERAAFATPWERFGPAAERWFELEARISARPDAEIGSFGAVDDPLLDSGLTLIHVASGHTHWSAERLAATLAALPAADWVVALYDRLAPHYPGLTDAVPQGPIADFFAARIRGSSDMIDHVRAAIKRLHTEKDRAYGGAWKKRGERVSIQPNIARKVDRLHTLAETGAGLEGESALDTAVDLVVYVEKYRLYLAQQLPPGGLLSLDAAVTLEGEEAGFGHLIDTMDLAPRTRPLADTVADLNDAFDACWKGAENGEPVESRLARANALSGYAAELLALLVHGDRQTLAAFLRNWSPA</sequence>
<dbReference type="Pfam" id="PF00303">
    <property type="entry name" value="Thymidylat_synt"/>
    <property type="match status" value="1"/>
</dbReference>
<dbReference type="AlphaFoldDB" id="A0A231V1A6"/>
<dbReference type="Gene3D" id="3.30.572.10">
    <property type="entry name" value="Thymidylate synthase/dCMP hydroxymethylase domain"/>
    <property type="match status" value="1"/>
</dbReference>
<evidence type="ECO:0000313" key="4">
    <source>
        <dbReference type="Proteomes" id="UP000215405"/>
    </source>
</evidence>
<dbReference type="EMBL" id="NBYO01000001">
    <property type="protein sequence ID" value="OXT01973.1"/>
    <property type="molecule type" value="Genomic_DNA"/>
</dbReference>
<comment type="caution">
    <text evidence="3">The sequence shown here is derived from an EMBL/GenBank/DDBJ whole genome shotgun (WGS) entry which is preliminary data.</text>
</comment>
<dbReference type="GO" id="GO:0016740">
    <property type="term" value="F:transferase activity"/>
    <property type="evidence" value="ECO:0007669"/>
    <property type="project" value="UniProtKB-KW"/>
</dbReference>
<dbReference type="InterPro" id="IPR023451">
    <property type="entry name" value="Thymidate_synth/dCMP_Mease_dom"/>
</dbReference>
<evidence type="ECO:0000259" key="2">
    <source>
        <dbReference type="Pfam" id="PF00303"/>
    </source>
</evidence>
<keyword evidence="1" id="KW-0808">Transferase</keyword>
<dbReference type="InterPro" id="IPR036926">
    <property type="entry name" value="Thymidate_synth/dCMP_Mease_sf"/>
</dbReference>
<dbReference type="Proteomes" id="UP000215405">
    <property type="component" value="Unassembled WGS sequence"/>
</dbReference>
<proteinExistence type="predicted"/>